<comment type="caution">
    <text evidence="1">The sequence shown here is derived from an EMBL/GenBank/DDBJ whole genome shotgun (WGS) entry which is preliminary data.</text>
</comment>
<reference evidence="1" key="1">
    <citation type="journal article" date="2022" name="bioRxiv">
        <title>Sequencing and chromosome-scale assembly of the giantPleurodeles waltlgenome.</title>
        <authorList>
            <person name="Brown T."/>
            <person name="Elewa A."/>
            <person name="Iarovenko S."/>
            <person name="Subramanian E."/>
            <person name="Araus A.J."/>
            <person name="Petzold A."/>
            <person name="Susuki M."/>
            <person name="Suzuki K.-i.T."/>
            <person name="Hayashi T."/>
            <person name="Toyoda A."/>
            <person name="Oliveira C."/>
            <person name="Osipova E."/>
            <person name="Leigh N.D."/>
            <person name="Simon A."/>
            <person name="Yun M.H."/>
        </authorList>
    </citation>
    <scope>NUCLEOTIDE SEQUENCE</scope>
    <source>
        <strain evidence="1">20211129_DDA</strain>
        <tissue evidence="1">Liver</tissue>
    </source>
</reference>
<gene>
    <name evidence="1" type="ORF">NDU88_005788</name>
</gene>
<proteinExistence type="predicted"/>
<evidence type="ECO:0000313" key="1">
    <source>
        <dbReference type="EMBL" id="KAJ1100707.1"/>
    </source>
</evidence>
<evidence type="ECO:0000313" key="2">
    <source>
        <dbReference type="Proteomes" id="UP001066276"/>
    </source>
</evidence>
<name>A0AAV7MB12_PLEWA</name>
<accession>A0AAV7MB12</accession>
<sequence>MYADELGPTFDIADWGSRVSRNIDAGWNGCRILPRPGGGAACQWRSVRDRAGSKIIRTRLRVETDSHLFFSCPPARDSERN</sequence>
<dbReference type="EMBL" id="JANPWB010000014">
    <property type="protein sequence ID" value="KAJ1100707.1"/>
    <property type="molecule type" value="Genomic_DNA"/>
</dbReference>
<organism evidence="1 2">
    <name type="scientific">Pleurodeles waltl</name>
    <name type="common">Iberian ribbed newt</name>
    <dbReference type="NCBI Taxonomy" id="8319"/>
    <lineage>
        <taxon>Eukaryota</taxon>
        <taxon>Metazoa</taxon>
        <taxon>Chordata</taxon>
        <taxon>Craniata</taxon>
        <taxon>Vertebrata</taxon>
        <taxon>Euteleostomi</taxon>
        <taxon>Amphibia</taxon>
        <taxon>Batrachia</taxon>
        <taxon>Caudata</taxon>
        <taxon>Salamandroidea</taxon>
        <taxon>Salamandridae</taxon>
        <taxon>Pleurodelinae</taxon>
        <taxon>Pleurodeles</taxon>
    </lineage>
</organism>
<dbReference type="AlphaFoldDB" id="A0AAV7MB12"/>
<dbReference type="Proteomes" id="UP001066276">
    <property type="component" value="Chromosome 10"/>
</dbReference>
<protein>
    <submittedName>
        <fullName evidence="1">Uncharacterized protein</fullName>
    </submittedName>
</protein>
<keyword evidence="2" id="KW-1185">Reference proteome</keyword>